<dbReference type="EMBL" id="JACAZI010000009">
    <property type="protein sequence ID" value="KAF7352018.1"/>
    <property type="molecule type" value="Genomic_DNA"/>
</dbReference>
<proteinExistence type="inferred from homology"/>
<dbReference type="InterPro" id="IPR001128">
    <property type="entry name" value="Cyt_P450"/>
</dbReference>
<evidence type="ECO:0000313" key="7">
    <source>
        <dbReference type="EMBL" id="KAF7352018.1"/>
    </source>
</evidence>
<dbReference type="GO" id="GO:0004497">
    <property type="term" value="F:monooxygenase activity"/>
    <property type="evidence" value="ECO:0007669"/>
    <property type="project" value="UniProtKB-KW"/>
</dbReference>
<dbReference type="OrthoDB" id="1844152at2759"/>
<dbReference type="PANTHER" id="PTHR46206">
    <property type="entry name" value="CYTOCHROME P450"/>
    <property type="match status" value="1"/>
</dbReference>
<keyword evidence="5" id="KW-0408">Iron</keyword>
<evidence type="ECO:0000256" key="5">
    <source>
        <dbReference type="ARBA" id="ARBA00023004"/>
    </source>
</evidence>
<dbReference type="PANTHER" id="PTHR46206:SF6">
    <property type="entry name" value="CYTOCHROME P450 MONOOXYGENASE AN1598-RELATED"/>
    <property type="match status" value="1"/>
</dbReference>
<keyword evidence="4" id="KW-0560">Oxidoreductase</keyword>
<dbReference type="GO" id="GO:0020037">
    <property type="term" value="F:heme binding"/>
    <property type="evidence" value="ECO:0007669"/>
    <property type="project" value="InterPro"/>
</dbReference>
<dbReference type="SUPFAM" id="SSF48264">
    <property type="entry name" value="Cytochrome P450"/>
    <property type="match status" value="1"/>
</dbReference>
<organism evidence="7 8">
    <name type="scientific">Mycena venus</name>
    <dbReference type="NCBI Taxonomy" id="2733690"/>
    <lineage>
        <taxon>Eukaryota</taxon>
        <taxon>Fungi</taxon>
        <taxon>Dikarya</taxon>
        <taxon>Basidiomycota</taxon>
        <taxon>Agaricomycotina</taxon>
        <taxon>Agaricomycetes</taxon>
        <taxon>Agaricomycetidae</taxon>
        <taxon>Agaricales</taxon>
        <taxon>Marasmiineae</taxon>
        <taxon>Mycenaceae</taxon>
        <taxon>Mycena</taxon>
    </lineage>
</organism>
<dbReference type="AlphaFoldDB" id="A0A8H7CYF6"/>
<evidence type="ECO:0000256" key="2">
    <source>
        <dbReference type="ARBA" id="ARBA00010617"/>
    </source>
</evidence>
<dbReference type="GO" id="GO:0005506">
    <property type="term" value="F:iron ion binding"/>
    <property type="evidence" value="ECO:0007669"/>
    <property type="project" value="InterPro"/>
</dbReference>
<keyword evidence="6" id="KW-0503">Monooxygenase</keyword>
<evidence type="ECO:0000256" key="4">
    <source>
        <dbReference type="ARBA" id="ARBA00023002"/>
    </source>
</evidence>
<comment type="similarity">
    <text evidence="2">Belongs to the cytochrome P450 family.</text>
</comment>
<evidence type="ECO:0000256" key="6">
    <source>
        <dbReference type="ARBA" id="ARBA00023033"/>
    </source>
</evidence>
<dbReference type="CDD" id="cd11041">
    <property type="entry name" value="CYP503A1-like"/>
    <property type="match status" value="1"/>
</dbReference>
<protein>
    <submittedName>
        <fullName evidence="7">Cytochrome P450</fullName>
    </submittedName>
</protein>
<name>A0A8H7CYF6_9AGAR</name>
<evidence type="ECO:0000313" key="8">
    <source>
        <dbReference type="Proteomes" id="UP000620124"/>
    </source>
</evidence>
<dbReference type="InterPro" id="IPR036396">
    <property type="entry name" value="Cyt_P450_sf"/>
</dbReference>
<sequence length="397" mass="44572">MNSYLSSLAAGIVLALCSIFWARLRRSTLNSIPAVGPSGVFSSYLGAYAYLRNAPKVVQEGYNKYKSSVFRVPYYDKWVVVVSSPQLVHDLRQSRDEDLSAVLSFGAIFAAKYTLGPAFVTNDYHVKVIQSSMTRSLTARFADIKDEVSAAFQDEVILSGEEWTAVPALKTILRVISRASNRLFVGLPLCRDPDYRDLTVGFASGVMESAKRINLFPHFLKPIVGPWLSNLSRDLARAKRHLVPIIEERLRLEEEHGPNWSERPNDLISWLLEHAEGEERTPHNLTQRTLMINFVAIHTSANSFTQALYHLAESPEYVPPLRAELEAAIQEEGWTKSAMSKCIKLDSFLRESQRFNGASAVNINRIVINPAGYTFSDGTHLPPGTFRRRRNACDAPR</sequence>
<comment type="caution">
    <text evidence="7">The sequence shown here is derived from an EMBL/GenBank/DDBJ whole genome shotgun (WGS) entry which is preliminary data.</text>
</comment>
<reference evidence="7" key="1">
    <citation type="submission" date="2020-05" db="EMBL/GenBank/DDBJ databases">
        <title>Mycena genomes resolve the evolution of fungal bioluminescence.</title>
        <authorList>
            <person name="Tsai I.J."/>
        </authorList>
    </citation>
    <scope>NUCLEOTIDE SEQUENCE</scope>
    <source>
        <strain evidence="7">CCC161011</strain>
    </source>
</reference>
<gene>
    <name evidence="7" type="ORF">MVEN_01164000</name>
</gene>
<keyword evidence="3" id="KW-0479">Metal-binding</keyword>
<dbReference type="GO" id="GO:0016705">
    <property type="term" value="F:oxidoreductase activity, acting on paired donors, with incorporation or reduction of molecular oxygen"/>
    <property type="evidence" value="ECO:0007669"/>
    <property type="project" value="InterPro"/>
</dbReference>
<comment type="cofactor">
    <cofactor evidence="1">
        <name>heme</name>
        <dbReference type="ChEBI" id="CHEBI:30413"/>
    </cofactor>
</comment>
<accession>A0A8H7CYF6</accession>
<keyword evidence="8" id="KW-1185">Reference proteome</keyword>
<dbReference type="Proteomes" id="UP000620124">
    <property type="component" value="Unassembled WGS sequence"/>
</dbReference>
<dbReference type="Pfam" id="PF00067">
    <property type="entry name" value="p450"/>
    <property type="match status" value="1"/>
</dbReference>
<evidence type="ECO:0000256" key="1">
    <source>
        <dbReference type="ARBA" id="ARBA00001971"/>
    </source>
</evidence>
<evidence type="ECO:0000256" key="3">
    <source>
        <dbReference type="ARBA" id="ARBA00022723"/>
    </source>
</evidence>
<dbReference type="Gene3D" id="1.10.630.10">
    <property type="entry name" value="Cytochrome P450"/>
    <property type="match status" value="1"/>
</dbReference>